<dbReference type="GO" id="GO:0005829">
    <property type="term" value="C:cytosol"/>
    <property type="evidence" value="ECO:0007669"/>
    <property type="project" value="UniProtKB-SubCell"/>
</dbReference>
<dbReference type="InterPro" id="IPR028885">
    <property type="entry name" value="MOCS3/Uba4"/>
</dbReference>
<dbReference type="InterPro" id="IPR001763">
    <property type="entry name" value="Rhodanese-like_dom"/>
</dbReference>
<feature type="binding site" evidence="12">
    <location>
        <begin position="155"/>
        <end position="156"/>
    </location>
    <ligand>
        <name>ATP</name>
        <dbReference type="ChEBI" id="CHEBI:30616"/>
    </ligand>
</feature>
<evidence type="ECO:0000256" key="10">
    <source>
        <dbReference type="ARBA" id="ARBA00023268"/>
    </source>
</evidence>
<dbReference type="EMBL" id="LSSK01001696">
    <property type="protein sequence ID" value="OMH79017.1"/>
    <property type="molecule type" value="Genomic_DNA"/>
</dbReference>
<feature type="binding site" evidence="12">
    <location>
        <position position="111"/>
    </location>
    <ligand>
        <name>ATP</name>
        <dbReference type="ChEBI" id="CHEBI:30616"/>
    </ligand>
</feature>
<accession>A0A1R1PDG5</accession>
<dbReference type="Pfam" id="PF00899">
    <property type="entry name" value="ThiF"/>
    <property type="match status" value="1"/>
</dbReference>
<evidence type="ECO:0000256" key="7">
    <source>
        <dbReference type="ARBA" id="ARBA00022786"/>
    </source>
</evidence>
<dbReference type="GO" id="GO:0004792">
    <property type="term" value="F:thiosulfate-cyanide sulfurtransferase activity"/>
    <property type="evidence" value="ECO:0007669"/>
    <property type="project" value="TreeGrafter"/>
</dbReference>
<dbReference type="FunFam" id="3.40.250.10:FF:000014">
    <property type="entry name" value="Adenylyltransferase and sulfurtransferase MOCS3"/>
    <property type="match status" value="1"/>
</dbReference>
<feature type="active site" description="Cysteine persulfide intermediate; for sulfurtransferase activity" evidence="12">
    <location>
        <position position="396"/>
    </location>
</feature>
<dbReference type="GO" id="GO:0005524">
    <property type="term" value="F:ATP binding"/>
    <property type="evidence" value="ECO:0007669"/>
    <property type="project" value="UniProtKB-KW"/>
</dbReference>
<dbReference type="OrthoDB" id="10261062at2759"/>
<dbReference type="Gene3D" id="3.40.250.10">
    <property type="entry name" value="Rhodanese-like domain"/>
    <property type="match status" value="1"/>
</dbReference>
<dbReference type="GO" id="GO:0042292">
    <property type="term" value="F:URM1 activating enzyme activity"/>
    <property type="evidence" value="ECO:0007669"/>
    <property type="project" value="TreeGrafter"/>
</dbReference>
<keyword evidence="13" id="KW-0812">Transmembrane</keyword>
<dbReference type="Gene3D" id="3.40.50.720">
    <property type="entry name" value="NAD(P)-binding Rossmann-like Domain"/>
    <property type="match status" value="1"/>
</dbReference>
<evidence type="ECO:0000313" key="15">
    <source>
        <dbReference type="EMBL" id="OMH79017.1"/>
    </source>
</evidence>
<feature type="transmembrane region" description="Helical" evidence="13">
    <location>
        <begin position="59"/>
        <end position="80"/>
    </location>
</feature>
<keyword evidence="2 12" id="KW-0963">Cytoplasm</keyword>
<evidence type="ECO:0000256" key="6">
    <source>
        <dbReference type="ARBA" id="ARBA00022741"/>
    </source>
</evidence>
<evidence type="ECO:0000256" key="13">
    <source>
        <dbReference type="SAM" id="Phobius"/>
    </source>
</evidence>
<feature type="binding site" evidence="12">
    <location>
        <begin position="94"/>
        <end position="98"/>
    </location>
    <ligand>
        <name>ATP</name>
        <dbReference type="ChEBI" id="CHEBI:30616"/>
    </ligand>
</feature>
<keyword evidence="10 12" id="KW-0511">Multifunctional enzyme</keyword>
<keyword evidence="7" id="KW-0833">Ubl conjugation pathway</keyword>
<dbReference type="PROSITE" id="PS50206">
    <property type="entry name" value="RHODANESE_3"/>
    <property type="match status" value="1"/>
</dbReference>
<evidence type="ECO:0000256" key="11">
    <source>
        <dbReference type="ARBA" id="ARBA00075323"/>
    </source>
</evidence>
<dbReference type="Pfam" id="PF00581">
    <property type="entry name" value="Rhodanese"/>
    <property type="match status" value="1"/>
</dbReference>
<keyword evidence="6 12" id="KW-0547">Nucleotide-binding</keyword>
<comment type="cofactor">
    <cofactor evidence="12">
        <name>Zn(2+)</name>
        <dbReference type="ChEBI" id="CHEBI:29105"/>
    </cofactor>
    <text evidence="12">Binds 1 zinc ion per subunit.</text>
</comment>
<dbReference type="SUPFAM" id="SSF69572">
    <property type="entry name" value="Activating enzymes of the ubiquitin-like proteins"/>
    <property type="match status" value="1"/>
</dbReference>
<keyword evidence="4 12" id="KW-0819">tRNA processing</keyword>
<dbReference type="PANTHER" id="PTHR10953:SF102">
    <property type="entry name" value="ADENYLYLTRANSFERASE AND SULFURTRANSFERASE MOCS3"/>
    <property type="match status" value="1"/>
</dbReference>
<feature type="binding site" evidence="12">
    <location>
        <position position="274"/>
    </location>
    <ligand>
        <name>Zn(2+)</name>
        <dbReference type="ChEBI" id="CHEBI:29105"/>
    </ligand>
</feature>
<feature type="binding site" evidence="12">
    <location>
        <position position="66"/>
    </location>
    <ligand>
        <name>ATP</name>
        <dbReference type="ChEBI" id="CHEBI:30616"/>
    </ligand>
</feature>
<feature type="binding site" evidence="12">
    <location>
        <position position="87"/>
    </location>
    <ligand>
        <name>ATP</name>
        <dbReference type="ChEBI" id="CHEBI:30616"/>
    </ligand>
</feature>
<organism evidence="15 16">
    <name type="scientific">Zancudomyces culisetae</name>
    <name type="common">Gut fungus</name>
    <name type="synonym">Smittium culisetae</name>
    <dbReference type="NCBI Taxonomy" id="1213189"/>
    <lineage>
        <taxon>Eukaryota</taxon>
        <taxon>Fungi</taxon>
        <taxon>Fungi incertae sedis</taxon>
        <taxon>Zoopagomycota</taxon>
        <taxon>Kickxellomycotina</taxon>
        <taxon>Harpellomycetes</taxon>
        <taxon>Harpellales</taxon>
        <taxon>Legeriomycetaceae</taxon>
        <taxon>Zancudomyces</taxon>
    </lineage>
</organism>
<feature type="active site" description="Glycyl thioester intermediate; for adenylyltransferase activity" evidence="12">
    <location>
        <position position="213"/>
    </location>
</feature>
<evidence type="ECO:0000313" key="16">
    <source>
        <dbReference type="Proteomes" id="UP000188320"/>
    </source>
</evidence>
<evidence type="ECO:0000256" key="12">
    <source>
        <dbReference type="HAMAP-Rule" id="MF_03049"/>
    </source>
</evidence>
<dbReference type="InterPro" id="IPR000594">
    <property type="entry name" value="ThiF_NAD_FAD-bd"/>
</dbReference>
<sequence>MNPNYTDSEGNATTNKIESVLKRLEEIRAEEKQLLSVLENLKTKEKNKCGQYKIKKSKVLVIGAGGLGSTVLLYLCAMGVGKIGVVDFDSVESSNLHRQIIHKENTAGLPKVESAKRAMNELNSGCEVETYNTHLKSSNALEIFEKYDIVVDASDNLPTRYLINDACVITKKPLVYGSALRLDGQVVKYNYKGGPCYRCMFPKPPPFDKKASCSEAGVLGVVPGLIGCIQALEVIKIVLSADSPQPTSSYMLSFSTYGNPQFRQFRIRNRRPDCEVCGESPTITSLIDYPAFCGADSTDMAPVSKVLEKSDPCRISCMEYSKVRKSGQPHILLDVRDTDQFQLCSFRGSRHIPLDRLVSEGQEYANGDNSSTGKESQFKNLVDDAKEKNLPIYAICRRGNLSQSAVKALREFANFEKCYQIDGGITAWNKTVDDGFPFY</sequence>
<evidence type="ECO:0000256" key="3">
    <source>
        <dbReference type="ARBA" id="ARBA00022679"/>
    </source>
</evidence>
<dbReference type="UniPathway" id="UPA00988"/>
<feature type="binding site" evidence="12">
    <location>
        <position position="196"/>
    </location>
    <ligand>
        <name>Zn(2+)</name>
        <dbReference type="ChEBI" id="CHEBI:29105"/>
    </ligand>
</feature>
<comment type="pathway">
    <text evidence="12">tRNA modification; 5-methoxycarbonylmethyl-2-thiouridine-tRNA biosynthesis.</text>
</comment>
<keyword evidence="13" id="KW-0472">Membrane</keyword>
<feature type="binding site" evidence="12">
    <location>
        <position position="277"/>
    </location>
    <ligand>
        <name>Zn(2+)</name>
        <dbReference type="ChEBI" id="CHEBI:29105"/>
    </ligand>
</feature>
<name>A0A1R1PDG5_ZANCU</name>
<gene>
    <name evidence="12" type="primary">UBA4</name>
    <name evidence="15" type="ORF">AX774_g7590</name>
</gene>
<dbReference type="AlphaFoldDB" id="A0A1R1PDG5"/>
<feature type="binding site" evidence="12">
    <location>
        <position position="199"/>
    </location>
    <ligand>
        <name>Zn(2+)</name>
        <dbReference type="ChEBI" id="CHEBI:29105"/>
    </ligand>
</feature>
<dbReference type="CDD" id="cd00757">
    <property type="entry name" value="ThiF_MoeB_HesA_family"/>
    <property type="match status" value="1"/>
</dbReference>
<keyword evidence="9 12" id="KW-0067">ATP-binding</keyword>
<keyword evidence="16" id="KW-1185">Reference proteome</keyword>
<dbReference type="InterPro" id="IPR036873">
    <property type="entry name" value="Rhodanese-like_dom_sf"/>
</dbReference>
<keyword evidence="3 12" id="KW-0808">Transferase</keyword>
<protein>
    <recommendedName>
        <fullName evidence="11">Needs CLA4 to survive protein 3</fullName>
    </recommendedName>
</protein>
<keyword evidence="8 12" id="KW-0862">Zinc</keyword>
<reference evidence="16" key="1">
    <citation type="submission" date="2017-01" db="EMBL/GenBank/DDBJ databases">
        <authorList>
            <person name="Wang Y."/>
            <person name="White M."/>
            <person name="Kvist S."/>
            <person name="Moncalvo J.-M."/>
        </authorList>
    </citation>
    <scope>NUCLEOTIDE SEQUENCE [LARGE SCALE GENOMIC DNA]</scope>
    <source>
        <strain evidence="16">COL-18-3</strain>
    </source>
</reference>
<evidence type="ECO:0000256" key="4">
    <source>
        <dbReference type="ARBA" id="ARBA00022694"/>
    </source>
</evidence>
<evidence type="ECO:0000256" key="2">
    <source>
        <dbReference type="ARBA" id="ARBA00022490"/>
    </source>
</evidence>
<evidence type="ECO:0000256" key="9">
    <source>
        <dbReference type="ARBA" id="ARBA00022840"/>
    </source>
</evidence>
<comment type="similarity">
    <text evidence="12">In the N-terminal section; belongs to the HesA/MoeB/ThiF family. UBA4 subfamily.</text>
</comment>
<dbReference type="Proteomes" id="UP000188320">
    <property type="component" value="Unassembled WGS sequence"/>
</dbReference>
<dbReference type="PANTHER" id="PTHR10953">
    <property type="entry name" value="UBIQUITIN-ACTIVATING ENZYME E1"/>
    <property type="match status" value="1"/>
</dbReference>
<comment type="subcellular location">
    <subcellularLocation>
        <location evidence="1">Cytoplasm</location>
        <location evidence="1">Cytosol</location>
    </subcellularLocation>
</comment>
<dbReference type="GO" id="GO:0002143">
    <property type="term" value="P:tRNA wobble position uridine thiolation"/>
    <property type="evidence" value="ECO:0007669"/>
    <property type="project" value="InterPro"/>
</dbReference>
<evidence type="ECO:0000256" key="8">
    <source>
        <dbReference type="ARBA" id="ARBA00022833"/>
    </source>
</evidence>
<dbReference type="SMART" id="SM00450">
    <property type="entry name" value="RHOD"/>
    <property type="match status" value="1"/>
</dbReference>
<dbReference type="HAMAP" id="MF_03049">
    <property type="entry name" value="MOCS3_Uba4"/>
    <property type="match status" value="1"/>
</dbReference>
<evidence type="ECO:0000256" key="1">
    <source>
        <dbReference type="ARBA" id="ARBA00004514"/>
    </source>
</evidence>
<keyword evidence="15" id="KW-0548">Nucleotidyltransferase</keyword>
<dbReference type="GO" id="GO:0046872">
    <property type="term" value="F:metal ion binding"/>
    <property type="evidence" value="ECO:0007669"/>
    <property type="project" value="UniProtKB-KW"/>
</dbReference>
<evidence type="ECO:0000259" key="14">
    <source>
        <dbReference type="PROSITE" id="PS50206"/>
    </source>
</evidence>
<comment type="caution">
    <text evidence="15">The sequence shown here is derived from an EMBL/GenBank/DDBJ whole genome shotgun (WGS) entry which is preliminary data.</text>
</comment>
<dbReference type="InterPro" id="IPR045886">
    <property type="entry name" value="ThiF/MoeB/HesA"/>
</dbReference>
<keyword evidence="5 12" id="KW-0479">Metal-binding</keyword>
<proteinExistence type="inferred from homology"/>
<dbReference type="GO" id="GO:0070566">
    <property type="term" value="F:adenylyltransferase activity"/>
    <property type="evidence" value="ECO:0007669"/>
    <property type="project" value="InterPro"/>
</dbReference>
<evidence type="ECO:0000256" key="5">
    <source>
        <dbReference type="ARBA" id="ARBA00022723"/>
    </source>
</evidence>
<dbReference type="InterPro" id="IPR035985">
    <property type="entry name" value="Ubiquitin-activating_enz"/>
</dbReference>
<dbReference type="SUPFAM" id="SSF52821">
    <property type="entry name" value="Rhodanese/Cell cycle control phosphatase"/>
    <property type="match status" value="1"/>
</dbReference>
<dbReference type="FunFam" id="3.40.50.720:FF:000033">
    <property type="entry name" value="Adenylyltransferase and sulfurtransferase MOCS3"/>
    <property type="match status" value="1"/>
</dbReference>
<feature type="domain" description="Rhodanese" evidence="14">
    <location>
        <begin position="326"/>
        <end position="437"/>
    </location>
</feature>
<keyword evidence="13" id="KW-1133">Transmembrane helix</keyword>